<evidence type="ECO:0000313" key="1">
    <source>
        <dbReference type="EMBL" id="NNH10454.1"/>
    </source>
</evidence>
<dbReference type="RefSeq" id="WP_144425779.1">
    <property type="nucleotide sequence ID" value="NZ_BAAAEB010000029.1"/>
</dbReference>
<protein>
    <submittedName>
        <fullName evidence="1">Uncharacterized protein</fullName>
    </submittedName>
</protein>
<dbReference type="Proteomes" id="UP000542973">
    <property type="component" value="Unassembled WGS sequence"/>
</dbReference>
<dbReference type="AlphaFoldDB" id="A0A6N1BIW0"/>
<name>A0A6N1BIW0_9BURK</name>
<comment type="caution">
    <text evidence="1">The sequence shown here is derived from an EMBL/GenBank/DDBJ whole genome shotgun (WGS) entry which is preliminary data.</text>
</comment>
<organism evidence="1 2">
    <name type="scientific">Cupriavidus gilardii</name>
    <dbReference type="NCBI Taxonomy" id="82541"/>
    <lineage>
        <taxon>Bacteria</taxon>
        <taxon>Pseudomonadati</taxon>
        <taxon>Pseudomonadota</taxon>
        <taxon>Betaproteobacteria</taxon>
        <taxon>Burkholderiales</taxon>
        <taxon>Burkholderiaceae</taxon>
        <taxon>Cupriavidus</taxon>
    </lineage>
</organism>
<reference evidence="1 2" key="1">
    <citation type="submission" date="2020-05" db="EMBL/GenBank/DDBJ databases">
        <title>MicrobeNet Type strains.</title>
        <authorList>
            <person name="Nicholson A.C."/>
        </authorList>
    </citation>
    <scope>NUCLEOTIDE SEQUENCE [LARGE SCALE GENOMIC DNA]</scope>
    <source>
        <strain evidence="1 2">ATCC 700815</strain>
    </source>
</reference>
<dbReference type="EMBL" id="JABEMD010000007">
    <property type="protein sequence ID" value="NNH10454.1"/>
    <property type="molecule type" value="Genomic_DNA"/>
</dbReference>
<sequence length="74" mass="8353">MSKVSLSKYNVPIKERTKVTSAPSPERVAASTRIEHVFDGRIVVVNKADSTTVQETARKVIQKHHEVIERLAKR</sequence>
<gene>
    <name evidence="1" type="ORF">HLB16_06090</name>
</gene>
<dbReference type="GeneID" id="70689980"/>
<proteinExistence type="predicted"/>
<accession>A0A6N1BIW0</accession>
<evidence type="ECO:0000313" key="2">
    <source>
        <dbReference type="Proteomes" id="UP000542973"/>
    </source>
</evidence>